<dbReference type="EMBL" id="MT708549">
    <property type="protein sequence ID" value="QOV06323.1"/>
    <property type="molecule type" value="Genomic_DNA"/>
</dbReference>
<dbReference type="Proteomes" id="UP000593952">
    <property type="component" value="Segment"/>
</dbReference>
<reference evidence="1 2" key="1">
    <citation type="submission" date="2020-07" db="EMBL/GenBank/DDBJ databases">
        <title>Complete genome sequence of Burkholderia gladioli phage Maja.</title>
        <authorList>
            <person name="Yu Z."/>
            <person name="Yao G.W."/>
            <person name="Guadalupe Vizoso-Pinto M."/>
            <person name="Sun L."/>
            <person name="Le T."/>
            <person name="Gonzalez C."/>
            <person name="Young R."/>
            <person name="Liu M."/>
        </authorList>
    </citation>
    <scope>NUCLEOTIDE SEQUENCE [LARGE SCALE GENOMIC DNA]</scope>
</reference>
<evidence type="ECO:0000313" key="2">
    <source>
        <dbReference type="Proteomes" id="UP000593952"/>
    </source>
</evidence>
<proteinExistence type="predicted"/>
<accession>A0A7S6R7B0</accession>
<evidence type="ECO:0000313" key="1">
    <source>
        <dbReference type="EMBL" id="QOV06323.1"/>
    </source>
</evidence>
<protein>
    <submittedName>
        <fullName evidence="1">Uncharacterized protein</fullName>
    </submittedName>
</protein>
<sequence>MALILVKGFDGKDSKGDRIIVARNQCDLMGDRSYGVWALRENYRQGKMVKSWRYITHEQTVEQAIEKFNKINKA</sequence>
<gene>
    <name evidence="1" type="ORF">CPT_Maja_103</name>
</gene>
<keyword evidence="2" id="KW-1185">Reference proteome</keyword>
<name>A0A7S6R7B0_9CAUD</name>
<organism evidence="1 2">
    <name type="scientific">Burkholderia phage Maja</name>
    <dbReference type="NCBI Taxonomy" id="2767571"/>
    <lineage>
        <taxon>Viruses</taxon>
        <taxon>Duplodnaviria</taxon>
        <taxon>Heunggongvirae</taxon>
        <taxon>Uroviricota</taxon>
        <taxon>Caudoviricetes</taxon>
        <taxon>Lindbergviridae</taxon>
        <taxon>Gladiolivirus</taxon>
        <taxon>Gladiolivirus maja</taxon>
    </lineage>
</organism>